<dbReference type="OrthoDB" id="10556575at2759"/>
<feature type="chain" id="PRO_5013688104" evidence="5">
    <location>
        <begin position="21"/>
        <end position="138"/>
    </location>
</feature>
<comment type="subcellular location">
    <subcellularLocation>
        <location evidence="1">Secreted</location>
    </subcellularLocation>
</comment>
<sequence>MMKLALFFLSCTVLAGLIAAQDFGMIGVDVADMMPVTQVGPDEKPSHGVCFIEPDLVCDTIGALIAYTGANNCISCVCGEDFGVICCRDRPYPVVADPDKCSLYLDPVSCHYKRHPRCKPYCAVTGWYYTNLGDLIDF</sequence>
<proteinExistence type="inferred from homology"/>
<feature type="signal peptide" evidence="5">
    <location>
        <begin position="1"/>
        <end position="20"/>
    </location>
</feature>
<gene>
    <name evidence="6" type="ORF">BSL78_20165</name>
</gene>
<dbReference type="Proteomes" id="UP000230750">
    <property type="component" value="Unassembled WGS sequence"/>
</dbReference>
<keyword evidence="7" id="KW-1185">Reference proteome</keyword>
<dbReference type="EMBL" id="MRZV01000886">
    <property type="protein sequence ID" value="PIK42984.1"/>
    <property type="molecule type" value="Genomic_DNA"/>
</dbReference>
<dbReference type="InterPro" id="IPR008735">
    <property type="entry name" value="PSP94"/>
</dbReference>
<evidence type="ECO:0000256" key="1">
    <source>
        <dbReference type="ARBA" id="ARBA00004613"/>
    </source>
</evidence>
<dbReference type="Pfam" id="PF05825">
    <property type="entry name" value="PSP94"/>
    <property type="match status" value="1"/>
</dbReference>
<dbReference type="Gene3D" id="2.60.40.1900">
    <property type="entry name" value="Beta-microseminoprotein (PSP94) domain"/>
    <property type="match status" value="1"/>
</dbReference>
<keyword evidence="4" id="KW-1015">Disulfide bond</keyword>
<evidence type="ECO:0000313" key="6">
    <source>
        <dbReference type="EMBL" id="PIK42984.1"/>
    </source>
</evidence>
<dbReference type="AlphaFoldDB" id="A0A2G8K4Q3"/>
<comment type="caution">
    <text evidence="6">The sequence shown here is derived from an EMBL/GenBank/DDBJ whole genome shotgun (WGS) entry which is preliminary data.</text>
</comment>
<accession>A0A2G8K4Q3</accession>
<organism evidence="6 7">
    <name type="scientific">Stichopus japonicus</name>
    <name type="common">Sea cucumber</name>
    <dbReference type="NCBI Taxonomy" id="307972"/>
    <lineage>
        <taxon>Eukaryota</taxon>
        <taxon>Metazoa</taxon>
        <taxon>Echinodermata</taxon>
        <taxon>Eleutherozoa</taxon>
        <taxon>Echinozoa</taxon>
        <taxon>Holothuroidea</taxon>
        <taxon>Aspidochirotacea</taxon>
        <taxon>Aspidochirotida</taxon>
        <taxon>Stichopodidae</taxon>
        <taxon>Apostichopus</taxon>
    </lineage>
</organism>
<protein>
    <submittedName>
        <fullName evidence="6">Uncharacterized protein</fullName>
    </submittedName>
</protein>
<keyword evidence="3" id="KW-0964">Secreted</keyword>
<name>A0A2G8K4Q3_STIJA</name>
<dbReference type="GO" id="GO:0005576">
    <property type="term" value="C:extracellular region"/>
    <property type="evidence" value="ECO:0007669"/>
    <property type="project" value="UniProtKB-SubCell"/>
</dbReference>
<reference evidence="6 7" key="1">
    <citation type="journal article" date="2017" name="PLoS Biol.">
        <title>The sea cucumber genome provides insights into morphological evolution and visceral regeneration.</title>
        <authorList>
            <person name="Zhang X."/>
            <person name="Sun L."/>
            <person name="Yuan J."/>
            <person name="Sun Y."/>
            <person name="Gao Y."/>
            <person name="Zhang L."/>
            <person name="Li S."/>
            <person name="Dai H."/>
            <person name="Hamel J.F."/>
            <person name="Liu C."/>
            <person name="Yu Y."/>
            <person name="Liu S."/>
            <person name="Lin W."/>
            <person name="Guo K."/>
            <person name="Jin S."/>
            <person name="Xu P."/>
            <person name="Storey K.B."/>
            <person name="Huan P."/>
            <person name="Zhang T."/>
            <person name="Zhou Y."/>
            <person name="Zhang J."/>
            <person name="Lin C."/>
            <person name="Li X."/>
            <person name="Xing L."/>
            <person name="Huo D."/>
            <person name="Sun M."/>
            <person name="Wang L."/>
            <person name="Mercier A."/>
            <person name="Li F."/>
            <person name="Yang H."/>
            <person name="Xiang J."/>
        </authorList>
    </citation>
    <scope>NUCLEOTIDE SEQUENCE [LARGE SCALE GENOMIC DNA]</scope>
    <source>
        <strain evidence="6">Shaxun</strain>
        <tissue evidence="6">Muscle</tissue>
    </source>
</reference>
<evidence type="ECO:0000256" key="2">
    <source>
        <dbReference type="ARBA" id="ARBA00010352"/>
    </source>
</evidence>
<evidence type="ECO:0000256" key="3">
    <source>
        <dbReference type="ARBA" id="ARBA00022525"/>
    </source>
</evidence>
<evidence type="ECO:0000313" key="7">
    <source>
        <dbReference type="Proteomes" id="UP000230750"/>
    </source>
</evidence>
<comment type="similarity">
    <text evidence="2">Belongs to the beta-microseminoprotein family.</text>
</comment>
<evidence type="ECO:0000256" key="4">
    <source>
        <dbReference type="ARBA" id="ARBA00023157"/>
    </source>
</evidence>
<keyword evidence="5" id="KW-0732">Signal</keyword>
<evidence type="ECO:0000256" key="5">
    <source>
        <dbReference type="SAM" id="SignalP"/>
    </source>
</evidence>